<evidence type="ECO:0000256" key="3">
    <source>
        <dbReference type="ARBA" id="ARBA00022605"/>
    </source>
</evidence>
<dbReference type="InterPro" id="IPR016162">
    <property type="entry name" value="Ald_DH_N"/>
</dbReference>
<dbReference type="InterPro" id="IPR016161">
    <property type="entry name" value="Ald_DH/histidinol_DH"/>
</dbReference>
<evidence type="ECO:0000256" key="2">
    <source>
        <dbReference type="ARBA" id="ARBA00013002"/>
    </source>
</evidence>
<feature type="domain" description="Aldehyde dehydrogenase" evidence="8">
    <location>
        <begin position="12"/>
        <end position="167"/>
    </location>
</feature>
<dbReference type="AlphaFoldDB" id="A0A1J5Q454"/>
<dbReference type="InterPro" id="IPR000965">
    <property type="entry name" value="GPR_dom"/>
</dbReference>
<keyword evidence="5" id="KW-0521">NADP</keyword>
<comment type="caution">
    <text evidence="9">The sequence shown here is derived from an EMBL/GenBank/DDBJ whole genome shotgun (WGS) entry which is preliminary data.</text>
</comment>
<dbReference type="InterPro" id="IPR015590">
    <property type="entry name" value="Aldehyde_DH_dom"/>
</dbReference>
<evidence type="ECO:0000256" key="5">
    <source>
        <dbReference type="ARBA" id="ARBA00022857"/>
    </source>
</evidence>
<reference evidence="9" key="1">
    <citation type="submission" date="2016-10" db="EMBL/GenBank/DDBJ databases">
        <title>Sequence of Gallionella enrichment culture.</title>
        <authorList>
            <person name="Poehlein A."/>
            <person name="Muehling M."/>
            <person name="Daniel R."/>
        </authorList>
    </citation>
    <scope>NUCLEOTIDE SEQUENCE</scope>
</reference>
<evidence type="ECO:0000313" key="9">
    <source>
        <dbReference type="EMBL" id="OIQ74692.1"/>
    </source>
</evidence>
<dbReference type="Gene3D" id="3.40.605.10">
    <property type="entry name" value="Aldehyde Dehydrogenase, Chain A, domain 1"/>
    <property type="match status" value="2"/>
</dbReference>
<protein>
    <recommendedName>
        <fullName evidence="2">glutamate-5-semialdehyde dehydrogenase</fullName>
        <ecNumber evidence="2">1.2.1.41</ecNumber>
    </recommendedName>
</protein>
<gene>
    <name evidence="9" type="primary">proA_14</name>
    <name evidence="9" type="ORF">GALL_436520</name>
</gene>
<name>A0A1J5Q454_9ZZZZ</name>
<dbReference type="CDD" id="cd07079">
    <property type="entry name" value="ALDH_F18-19_ProA-GPR"/>
    <property type="match status" value="1"/>
</dbReference>
<dbReference type="GO" id="GO:0004350">
    <property type="term" value="F:glutamate-5-semialdehyde dehydrogenase activity"/>
    <property type="evidence" value="ECO:0007669"/>
    <property type="project" value="UniProtKB-EC"/>
</dbReference>
<comment type="catalytic activity">
    <reaction evidence="7">
        <text>L-glutamate 5-semialdehyde + phosphate + NADP(+) = L-glutamyl 5-phosphate + NADPH + H(+)</text>
        <dbReference type="Rhea" id="RHEA:19541"/>
        <dbReference type="ChEBI" id="CHEBI:15378"/>
        <dbReference type="ChEBI" id="CHEBI:43474"/>
        <dbReference type="ChEBI" id="CHEBI:57783"/>
        <dbReference type="ChEBI" id="CHEBI:58066"/>
        <dbReference type="ChEBI" id="CHEBI:58274"/>
        <dbReference type="ChEBI" id="CHEBI:58349"/>
        <dbReference type="EC" id="1.2.1.41"/>
    </reaction>
</comment>
<evidence type="ECO:0000259" key="8">
    <source>
        <dbReference type="Pfam" id="PF00171"/>
    </source>
</evidence>
<dbReference type="PANTHER" id="PTHR11063:SF8">
    <property type="entry name" value="DELTA-1-PYRROLINE-5-CARBOXYLATE SYNTHASE"/>
    <property type="match status" value="1"/>
</dbReference>
<organism evidence="9">
    <name type="scientific">mine drainage metagenome</name>
    <dbReference type="NCBI Taxonomy" id="410659"/>
    <lineage>
        <taxon>unclassified sequences</taxon>
        <taxon>metagenomes</taxon>
        <taxon>ecological metagenomes</taxon>
    </lineage>
</organism>
<dbReference type="NCBIfam" id="NF001221">
    <property type="entry name" value="PRK00197.1"/>
    <property type="match status" value="1"/>
</dbReference>
<dbReference type="HAMAP" id="MF_00412">
    <property type="entry name" value="ProA"/>
    <property type="match status" value="1"/>
</dbReference>
<dbReference type="GO" id="GO:0055129">
    <property type="term" value="P:L-proline biosynthetic process"/>
    <property type="evidence" value="ECO:0007669"/>
    <property type="project" value="UniProtKB-UniPathway"/>
</dbReference>
<accession>A0A1J5Q454</accession>
<dbReference type="SUPFAM" id="SSF53720">
    <property type="entry name" value="ALDH-like"/>
    <property type="match status" value="1"/>
</dbReference>
<evidence type="ECO:0000256" key="1">
    <source>
        <dbReference type="ARBA" id="ARBA00004985"/>
    </source>
</evidence>
<keyword evidence="6 9" id="KW-0560">Oxidoreductase</keyword>
<dbReference type="PROSITE" id="PS01223">
    <property type="entry name" value="PROA"/>
    <property type="match status" value="1"/>
</dbReference>
<dbReference type="EC" id="1.2.1.41" evidence="2"/>
<dbReference type="NCBIfam" id="TIGR00407">
    <property type="entry name" value="proA"/>
    <property type="match status" value="1"/>
</dbReference>
<sequence>MGVVGMIYEARPNVTVDAAGLALKSGNAVVLRGGAAAARSNEVIVSVLSRALVDAGLPADAVQSIDAYGRPGAVALMHARGLVDLLVPRGGADLIQTVVRESTVPVVETGVGNCHVYVDASAEVPMALAILLNSKTQRVGVCNAAETLLVHRDAADGFLPDALAALAGAGVVIHGDERTRGLAPAGVTVIPATDVDWATEYLALEIAVRVVDDLDAAVEHIRTWSSGHTEAIVTQDLRASEQFIAGLDSAAIMVNASTRFTDGGQFGLGAEIGISTQKLHARGPMGLAELTTTTWIVHGQGQVRD</sequence>
<comment type="pathway">
    <text evidence="1">Amino-acid biosynthesis; L-proline biosynthesis; L-glutamate 5-semialdehyde from L-glutamate: step 2/2.</text>
</comment>
<dbReference type="PANTHER" id="PTHR11063">
    <property type="entry name" value="GLUTAMATE SEMIALDEHYDE DEHYDROGENASE"/>
    <property type="match status" value="1"/>
</dbReference>
<dbReference type="Pfam" id="PF00171">
    <property type="entry name" value="Aldedh"/>
    <property type="match status" value="1"/>
</dbReference>
<dbReference type="InterPro" id="IPR020593">
    <property type="entry name" value="G-glutamylP_reductase_CS"/>
</dbReference>
<dbReference type="EMBL" id="MLJW01002417">
    <property type="protein sequence ID" value="OIQ74692.1"/>
    <property type="molecule type" value="Genomic_DNA"/>
</dbReference>
<dbReference type="FunFam" id="3.40.309.10:FF:000006">
    <property type="entry name" value="Gamma-glutamyl phosphate reductase"/>
    <property type="match status" value="1"/>
</dbReference>
<evidence type="ECO:0000256" key="7">
    <source>
        <dbReference type="ARBA" id="ARBA00049024"/>
    </source>
</evidence>
<dbReference type="UniPathway" id="UPA00098">
    <property type="reaction ID" value="UER00360"/>
</dbReference>
<evidence type="ECO:0000256" key="6">
    <source>
        <dbReference type="ARBA" id="ARBA00023002"/>
    </source>
</evidence>
<keyword evidence="4" id="KW-0641">Proline biosynthesis</keyword>
<proteinExistence type="inferred from homology"/>
<keyword evidence="3" id="KW-0028">Amino-acid biosynthesis</keyword>
<evidence type="ECO:0000256" key="4">
    <source>
        <dbReference type="ARBA" id="ARBA00022650"/>
    </source>
</evidence>